<proteinExistence type="predicted"/>
<organism evidence="1 2">
    <name type="scientific">Lithocarpus litseifolius</name>
    <dbReference type="NCBI Taxonomy" id="425828"/>
    <lineage>
        <taxon>Eukaryota</taxon>
        <taxon>Viridiplantae</taxon>
        <taxon>Streptophyta</taxon>
        <taxon>Embryophyta</taxon>
        <taxon>Tracheophyta</taxon>
        <taxon>Spermatophyta</taxon>
        <taxon>Magnoliopsida</taxon>
        <taxon>eudicotyledons</taxon>
        <taxon>Gunneridae</taxon>
        <taxon>Pentapetalae</taxon>
        <taxon>rosids</taxon>
        <taxon>fabids</taxon>
        <taxon>Fagales</taxon>
        <taxon>Fagaceae</taxon>
        <taxon>Lithocarpus</taxon>
    </lineage>
</organism>
<accession>A0AAW2CAH0</accession>
<evidence type="ECO:0000313" key="1">
    <source>
        <dbReference type="EMBL" id="KAK9994796.1"/>
    </source>
</evidence>
<dbReference type="Proteomes" id="UP001459277">
    <property type="component" value="Unassembled WGS sequence"/>
</dbReference>
<keyword evidence="2" id="KW-1185">Reference proteome</keyword>
<protein>
    <submittedName>
        <fullName evidence="1">Uncharacterized protein</fullName>
    </submittedName>
</protein>
<comment type="caution">
    <text evidence="1">The sequence shown here is derived from an EMBL/GenBank/DDBJ whole genome shotgun (WGS) entry which is preliminary data.</text>
</comment>
<evidence type="ECO:0000313" key="2">
    <source>
        <dbReference type="Proteomes" id="UP001459277"/>
    </source>
</evidence>
<name>A0AAW2CAH0_9ROSI</name>
<gene>
    <name evidence="1" type="ORF">SO802_024499</name>
</gene>
<dbReference type="AlphaFoldDB" id="A0AAW2CAH0"/>
<sequence length="144" mass="15361">MATATASGGLDGGGLERILDLGLRLGHRLGHNGARQSRPSSRSWPQWRLPILATVLAWIGSKVVEGLRSAVEVEKDRLSSVEVEINGVGWALWVSVAFEGSLTTSLVTATVSSGSQLFYFGSHDPVASLLPLTKEICWFLISGS</sequence>
<reference evidence="1 2" key="1">
    <citation type="submission" date="2024-01" db="EMBL/GenBank/DDBJ databases">
        <title>A telomere-to-telomere, gap-free genome of sweet tea (Lithocarpus litseifolius).</title>
        <authorList>
            <person name="Zhou J."/>
        </authorList>
    </citation>
    <scope>NUCLEOTIDE SEQUENCE [LARGE SCALE GENOMIC DNA]</scope>
    <source>
        <strain evidence="1">Zhou-2022a</strain>
        <tissue evidence="1">Leaf</tissue>
    </source>
</reference>
<dbReference type="EMBL" id="JAZDWU010000008">
    <property type="protein sequence ID" value="KAK9994796.1"/>
    <property type="molecule type" value="Genomic_DNA"/>
</dbReference>